<evidence type="ECO:0000313" key="5">
    <source>
        <dbReference type="EMBL" id="MFC1403302.1"/>
    </source>
</evidence>
<keyword evidence="6" id="KW-1185">Reference proteome</keyword>
<dbReference type="PANTHER" id="PTHR30222">
    <property type="entry name" value="SPERMIDINE/PUTRESCINE-BINDING PERIPLASMIC PROTEIN"/>
    <property type="match status" value="1"/>
</dbReference>
<evidence type="ECO:0000256" key="1">
    <source>
        <dbReference type="ARBA" id="ARBA00004418"/>
    </source>
</evidence>
<protein>
    <submittedName>
        <fullName evidence="5">Spermidine/putrescine ABC transporter substrate-binding protein</fullName>
    </submittedName>
</protein>
<sequence length="415" mass="45438">MKGLSLEDLARFTNRTRARSTAAAMSRRSLLRGAAAGGLAVAGAGALSACGVQGHVVPAGAKATGQAGKDYSATEKKVVWATWPAYIDIQDDKHPSVHPTLNAFTKQTGIQVDYLEIINDNNDFYTKVDPYLVKGIDTGYDVMVVSDYMVAKYMTYDYLQELDLANIPNHANLLPSVLKDPVDPGRRFSIPWAYGFTTIAYNTKLVKTPITSIAEVFTRADLHGKVSLFSEMEDTVAMALLALGHNPEQFTDQQFNEALEYVRKALSSGQVRAFTGNDYLSDFQNGNTAVTMAYSGDVAQLGVDYLVTLNLPKEGLLSWSDNCVIPNFARHKTNAEKMLNYYLQPEVAAELDDYIDYVPSVEGAVAALQKLDPETASSPLIVPTKQMEANAHGFMKLTIAQLDDYTSRFQQAIGQ</sequence>
<keyword evidence="3" id="KW-0732">Signal</keyword>
<dbReference type="Pfam" id="PF13416">
    <property type="entry name" value="SBP_bac_8"/>
    <property type="match status" value="1"/>
</dbReference>
<keyword evidence="2" id="KW-0813">Transport</keyword>
<dbReference type="SUPFAM" id="SSF53850">
    <property type="entry name" value="Periplasmic binding protein-like II"/>
    <property type="match status" value="1"/>
</dbReference>
<dbReference type="Gene3D" id="3.40.190.10">
    <property type="entry name" value="Periplasmic binding protein-like II"/>
    <property type="match status" value="2"/>
</dbReference>
<gene>
    <name evidence="5" type="ORF">ACEZDJ_18595</name>
</gene>
<dbReference type="EMBL" id="JBHEZZ010000009">
    <property type="protein sequence ID" value="MFC1403302.1"/>
    <property type="molecule type" value="Genomic_DNA"/>
</dbReference>
<keyword evidence="4" id="KW-0574">Periplasm</keyword>
<organism evidence="5 6">
    <name type="scientific">Streptacidiphilus cavernicola</name>
    <dbReference type="NCBI Taxonomy" id="3342716"/>
    <lineage>
        <taxon>Bacteria</taxon>
        <taxon>Bacillati</taxon>
        <taxon>Actinomycetota</taxon>
        <taxon>Actinomycetes</taxon>
        <taxon>Kitasatosporales</taxon>
        <taxon>Streptomycetaceae</taxon>
        <taxon>Streptacidiphilus</taxon>
    </lineage>
</organism>
<evidence type="ECO:0000256" key="4">
    <source>
        <dbReference type="ARBA" id="ARBA00022764"/>
    </source>
</evidence>
<dbReference type="CDD" id="cd13590">
    <property type="entry name" value="PBP2_PotD_PotF_like"/>
    <property type="match status" value="1"/>
</dbReference>
<dbReference type="InterPro" id="IPR006059">
    <property type="entry name" value="SBP"/>
</dbReference>
<proteinExistence type="predicted"/>
<dbReference type="PANTHER" id="PTHR30222:SF17">
    <property type="entry name" value="SPERMIDINE_PUTRESCINE-BINDING PERIPLASMIC PROTEIN"/>
    <property type="match status" value="1"/>
</dbReference>
<evidence type="ECO:0000313" key="6">
    <source>
        <dbReference type="Proteomes" id="UP001592528"/>
    </source>
</evidence>
<accession>A0ABV6UPC1</accession>
<dbReference type="Proteomes" id="UP001592528">
    <property type="component" value="Unassembled WGS sequence"/>
</dbReference>
<comment type="caution">
    <text evidence="5">The sequence shown here is derived from an EMBL/GenBank/DDBJ whole genome shotgun (WGS) entry which is preliminary data.</text>
</comment>
<dbReference type="PRINTS" id="PR00909">
    <property type="entry name" value="SPERMDNBNDNG"/>
</dbReference>
<name>A0ABV6UPC1_9ACTN</name>
<dbReference type="PROSITE" id="PS51318">
    <property type="entry name" value="TAT"/>
    <property type="match status" value="1"/>
</dbReference>
<comment type="subcellular location">
    <subcellularLocation>
        <location evidence="1">Periplasm</location>
    </subcellularLocation>
</comment>
<evidence type="ECO:0000256" key="3">
    <source>
        <dbReference type="ARBA" id="ARBA00022729"/>
    </source>
</evidence>
<evidence type="ECO:0000256" key="2">
    <source>
        <dbReference type="ARBA" id="ARBA00022448"/>
    </source>
</evidence>
<dbReference type="RefSeq" id="WP_051725338.1">
    <property type="nucleotide sequence ID" value="NZ_JBHEZZ010000009.1"/>
</dbReference>
<reference evidence="5 6" key="1">
    <citation type="submission" date="2024-09" db="EMBL/GenBank/DDBJ databases">
        <authorList>
            <person name="Lee S.D."/>
        </authorList>
    </citation>
    <scope>NUCLEOTIDE SEQUENCE [LARGE SCALE GENOMIC DNA]</scope>
    <source>
        <strain evidence="5 6">N1-5</strain>
    </source>
</reference>
<dbReference type="InterPro" id="IPR001188">
    <property type="entry name" value="Sperm_putr-bd"/>
</dbReference>
<dbReference type="InterPro" id="IPR006311">
    <property type="entry name" value="TAT_signal"/>
</dbReference>